<protein>
    <recommendedName>
        <fullName evidence="5">Lysin</fullName>
    </recommendedName>
</protein>
<dbReference type="HOGENOM" id="CLU_093442_0_0_9"/>
<dbReference type="Gene3D" id="2.40.50.670">
    <property type="match status" value="1"/>
</dbReference>
<dbReference type="InterPro" id="IPR031898">
    <property type="entry name" value="ZoocinA_TRD"/>
</dbReference>
<evidence type="ECO:0000259" key="2">
    <source>
        <dbReference type="Pfam" id="PF16775"/>
    </source>
</evidence>
<proteinExistence type="predicted"/>
<dbReference type="Pfam" id="PF16775">
    <property type="entry name" value="ZoocinA_TRD"/>
    <property type="match status" value="1"/>
</dbReference>
<evidence type="ECO:0000313" key="4">
    <source>
        <dbReference type="Proteomes" id="UP000013638"/>
    </source>
</evidence>
<dbReference type="InterPro" id="IPR038765">
    <property type="entry name" value="Papain-like_cys_pep_sf"/>
</dbReference>
<dbReference type="RefSeq" id="WP_010829028.1">
    <property type="nucleotide sequence ID" value="NZ_KB944867.1"/>
</dbReference>
<feature type="domain" description="Bacteriophage lysin" evidence="1">
    <location>
        <begin position="6"/>
        <end position="154"/>
    </location>
</feature>
<organism evidence="3 4">
    <name type="scientific">Enterococcus faecalis ATCC 6055</name>
    <dbReference type="NCBI Taxonomy" id="1169311"/>
    <lineage>
        <taxon>Bacteria</taxon>
        <taxon>Bacillati</taxon>
        <taxon>Bacillota</taxon>
        <taxon>Bacilli</taxon>
        <taxon>Lactobacillales</taxon>
        <taxon>Enterococcaceae</taxon>
        <taxon>Enterococcus</taxon>
    </lineage>
</organism>
<comment type="caution">
    <text evidence="3">The sequence shown here is derived from an EMBL/GenBank/DDBJ whole genome shotgun (WGS) entry which is preliminary data.</text>
</comment>
<evidence type="ECO:0000313" key="3">
    <source>
        <dbReference type="EMBL" id="EOK10542.1"/>
    </source>
</evidence>
<sequence length="275" mass="30700">MGLNNQLSVEWFLERVGKLTYSMYGSRNGADGTADCSGSMTQSIKDSGGVNYDYLYSTVTLGKYLDKNGYQRISVNQDWHAQKGDVVLMSWGADMSSSGGAGGHVGVMMNATDFISCDYWTGGQLGTAITQHNWDEYYAATKPNYIEVWRFQNNQPAPSVPPAPKPTKRRYGYRVDDLQFVNGLWQVRNDVLGQPDFDWTENGINVAYIDKINPATGENTPDQVLNVGDYFAFQPSSVGIITEQDPLNGKTISHVQFPDEFIWLYTESVEKLIYG</sequence>
<reference evidence="3 4" key="1">
    <citation type="submission" date="2013-02" db="EMBL/GenBank/DDBJ databases">
        <title>The Genome Sequence of Enterococcus faecalis ATCC_6055.</title>
        <authorList>
            <consortium name="The Broad Institute Genome Sequencing Platform"/>
            <consortium name="The Broad Institute Genome Sequencing Center for Infectious Disease"/>
            <person name="Earl A.M."/>
            <person name="Gilmore M.S."/>
            <person name="Lebreton F."/>
            <person name="Walker B."/>
            <person name="Young S.K."/>
            <person name="Zeng Q."/>
            <person name="Gargeya S."/>
            <person name="Fitzgerald M."/>
            <person name="Haas B."/>
            <person name="Abouelleil A."/>
            <person name="Alvarado L."/>
            <person name="Arachchi H.M."/>
            <person name="Berlin A.M."/>
            <person name="Chapman S.B."/>
            <person name="Dewar J."/>
            <person name="Goldberg J."/>
            <person name="Griggs A."/>
            <person name="Gujja S."/>
            <person name="Hansen M."/>
            <person name="Howarth C."/>
            <person name="Imamovic A."/>
            <person name="Larimer J."/>
            <person name="McCowan C."/>
            <person name="Murphy C."/>
            <person name="Neiman D."/>
            <person name="Pearson M."/>
            <person name="Priest M."/>
            <person name="Roberts A."/>
            <person name="Saif S."/>
            <person name="Shea T."/>
            <person name="Sisk P."/>
            <person name="Sykes S."/>
            <person name="Wortman J."/>
            <person name="Nusbaum C."/>
            <person name="Birren B."/>
        </authorList>
    </citation>
    <scope>NUCLEOTIDE SEQUENCE [LARGE SCALE GENOMIC DNA]</scope>
    <source>
        <strain evidence="3 4">ATCC 6055</strain>
    </source>
</reference>
<accession>R3HY99</accession>
<dbReference type="Proteomes" id="UP000013638">
    <property type="component" value="Unassembled WGS sequence"/>
</dbReference>
<evidence type="ECO:0000259" key="1">
    <source>
        <dbReference type="Pfam" id="PF05382"/>
    </source>
</evidence>
<dbReference type="Pfam" id="PF05382">
    <property type="entry name" value="Amidase_5"/>
    <property type="match status" value="1"/>
</dbReference>
<evidence type="ECO:0008006" key="5">
    <source>
        <dbReference type="Google" id="ProtNLM"/>
    </source>
</evidence>
<dbReference type="SUPFAM" id="SSF54001">
    <property type="entry name" value="Cysteine proteinases"/>
    <property type="match status" value="1"/>
</dbReference>
<gene>
    <name evidence="3" type="ORF">WOU_02509</name>
</gene>
<dbReference type="InterPro" id="IPR008044">
    <property type="entry name" value="Phage_lysin"/>
</dbReference>
<dbReference type="InterPro" id="IPR038263">
    <property type="entry name" value="Lytic_exo_TRD_sf"/>
</dbReference>
<feature type="domain" description="Lytic exoenzyme target recognition" evidence="2">
    <location>
        <begin position="170"/>
        <end position="274"/>
    </location>
</feature>
<dbReference type="AlphaFoldDB" id="R3HY99"/>
<dbReference type="EMBL" id="ASDZ01000031">
    <property type="protein sequence ID" value="EOK10542.1"/>
    <property type="molecule type" value="Genomic_DNA"/>
</dbReference>
<dbReference type="Gene3D" id="3.90.1720.10">
    <property type="entry name" value="endopeptidase domain like (from Nostoc punctiforme)"/>
    <property type="match status" value="1"/>
</dbReference>
<dbReference type="PATRIC" id="fig|1169311.3.peg.2472"/>
<name>R3HY99_ENTFL</name>